<comment type="caution">
    <text evidence="2">The sequence shown here is derived from an EMBL/GenBank/DDBJ whole genome shotgun (WGS) entry which is preliminary data.</text>
</comment>
<protein>
    <submittedName>
        <fullName evidence="2">Uncharacterized protein</fullName>
    </submittedName>
</protein>
<dbReference type="Proteomes" id="UP000324222">
    <property type="component" value="Unassembled WGS sequence"/>
</dbReference>
<name>A0A5B7HLJ7_PORTR</name>
<dbReference type="EMBL" id="VSRR010031761">
    <property type="protein sequence ID" value="MPC70816.1"/>
    <property type="molecule type" value="Genomic_DNA"/>
</dbReference>
<evidence type="ECO:0000313" key="3">
    <source>
        <dbReference type="Proteomes" id="UP000324222"/>
    </source>
</evidence>
<evidence type="ECO:0000313" key="2">
    <source>
        <dbReference type="EMBL" id="MPC70816.1"/>
    </source>
</evidence>
<feature type="region of interest" description="Disordered" evidence="1">
    <location>
        <begin position="1"/>
        <end position="55"/>
    </location>
</feature>
<gene>
    <name evidence="2" type="ORF">E2C01_065075</name>
</gene>
<proteinExistence type="predicted"/>
<accession>A0A5B7HLJ7</accession>
<reference evidence="2 3" key="1">
    <citation type="submission" date="2019-05" db="EMBL/GenBank/DDBJ databases">
        <title>Another draft genome of Portunus trituberculatus and its Hox gene families provides insights of decapod evolution.</title>
        <authorList>
            <person name="Jeong J.-H."/>
            <person name="Song I."/>
            <person name="Kim S."/>
            <person name="Choi T."/>
            <person name="Kim D."/>
            <person name="Ryu S."/>
            <person name="Kim W."/>
        </authorList>
    </citation>
    <scope>NUCLEOTIDE SEQUENCE [LARGE SCALE GENOMIC DNA]</scope>
    <source>
        <tissue evidence="2">Muscle</tissue>
    </source>
</reference>
<feature type="region of interest" description="Disordered" evidence="1">
    <location>
        <begin position="105"/>
        <end position="129"/>
    </location>
</feature>
<evidence type="ECO:0000256" key="1">
    <source>
        <dbReference type="SAM" id="MobiDB-lite"/>
    </source>
</evidence>
<organism evidence="2 3">
    <name type="scientific">Portunus trituberculatus</name>
    <name type="common">Swimming crab</name>
    <name type="synonym">Neptunus trituberculatus</name>
    <dbReference type="NCBI Taxonomy" id="210409"/>
    <lineage>
        <taxon>Eukaryota</taxon>
        <taxon>Metazoa</taxon>
        <taxon>Ecdysozoa</taxon>
        <taxon>Arthropoda</taxon>
        <taxon>Crustacea</taxon>
        <taxon>Multicrustacea</taxon>
        <taxon>Malacostraca</taxon>
        <taxon>Eumalacostraca</taxon>
        <taxon>Eucarida</taxon>
        <taxon>Decapoda</taxon>
        <taxon>Pleocyemata</taxon>
        <taxon>Brachyura</taxon>
        <taxon>Eubrachyura</taxon>
        <taxon>Portunoidea</taxon>
        <taxon>Portunidae</taxon>
        <taxon>Portuninae</taxon>
        <taxon>Portunus</taxon>
    </lineage>
</organism>
<sequence>MKKKEETGSFALISQQHHHPLPPRKNRVNCASRLSRDTALTTPLPRSPVQGNSSPVPPLLELLCLPLCPGNIAERKFATTSSRDGSGRRHAALHLSGQAWAARYTPRRHPGKVPLLHCPRSSPNPGRVR</sequence>
<feature type="compositionally biased region" description="Basic residues" evidence="1">
    <location>
        <begin position="16"/>
        <end position="27"/>
    </location>
</feature>
<keyword evidence="3" id="KW-1185">Reference proteome</keyword>
<dbReference type="AlphaFoldDB" id="A0A5B7HLJ7"/>